<feature type="transmembrane region" description="Helical" evidence="6">
    <location>
        <begin position="230"/>
        <end position="255"/>
    </location>
</feature>
<keyword evidence="4 6" id="KW-1133">Transmembrane helix</keyword>
<evidence type="ECO:0000256" key="2">
    <source>
        <dbReference type="ARBA" id="ARBA00022475"/>
    </source>
</evidence>
<evidence type="ECO:0000256" key="4">
    <source>
        <dbReference type="ARBA" id="ARBA00022989"/>
    </source>
</evidence>
<gene>
    <name evidence="8" type="ORF">MGAD_38550</name>
</gene>
<organism evidence="8 9">
    <name type="scientific">Mycolicibacterium gadium</name>
    <name type="common">Mycobacterium gadium</name>
    <dbReference type="NCBI Taxonomy" id="1794"/>
    <lineage>
        <taxon>Bacteria</taxon>
        <taxon>Bacillati</taxon>
        <taxon>Actinomycetota</taxon>
        <taxon>Actinomycetes</taxon>
        <taxon>Mycobacteriales</taxon>
        <taxon>Mycobacteriaceae</taxon>
        <taxon>Mycolicibacterium</taxon>
    </lineage>
</organism>
<dbReference type="EMBL" id="AP022608">
    <property type="protein sequence ID" value="BBZ19520.1"/>
    <property type="molecule type" value="Genomic_DNA"/>
</dbReference>
<evidence type="ECO:0000256" key="1">
    <source>
        <dbReference type="ARBA" id="ARBA00004651"/>
    </source>
</evidence>
<feature type="domain" description="Type II secretion system protein GspF" evidence="7">
    <location>
        <begin position="95"/>
        <end position="218"/>
    </location>
</feature>
<proteinExistence type="predicted"/>
<feature type="transmembrane region" description="Helical" evidence="6">
    <location>
        <begin position="38"/>
        <end position="71"/>
    </location>
</feature>
<dbReference type="PANTHER" id="PTHR35007">
    <property type="entry name" value="INTEGRAL MEMBRANE PROTEIN-RELATED"/>
    <property type="match status" value="1"/>
</dbReference>
<keyword evidence="2" id="KW-1003">Cell membrane</keyword>
<protein>
    <submittedName>
        <fullName evidence="8">Membrane protein</fullName>
    </submittedName>
</protein>
<evidence type="ECO:0000256" key="3">
    <source>
        <dbReference type="ARBA" id="ARBA00022692"/>
    </source>
</evidence>
<dbReference type="Pfam" id="PF00482">
    <property type="entry name" value="T2SSF"/>
    <property type="match status" value="1"/>
</dbReference>
<accession>A0A7I7WR10</accession>
<dbReference type="InterPro" id="IPR018076">
    <property type="entry name" value="T2SS_GspF_dom"/>
</dbReference>
<name>A0A7I7WR10_MYCGU</name>
<reference evidence="8 9" key="1">
    <citation type="journal article" date="2019" name="Emerg. Microbes Infect.">
        <title>Comprehensive subspecies identification of 175 nontuberculous mycobacteria species based on 7547 genomic profiles.</title>
        <authorList>
            <person name="Matsumoto Y."/>
            <person name="Kinjo T."/>
            <person name="Motooka D."/>
            <person name="Nabeya D."/>
            <person name="Jung N."/>
            <person name="Uechi K."/>
            <person name="Horii T."/>
            <person name="Iida T."/>
            <person name="Fujita J."/>
            <person name="Nakamura S."/>
        </authorList>
    </citation>
    <scope>NUCLEOTIDE SEQUENCE [LARGE SCALE GENOMIC DNA]</scope>
    <source>
        <strain evidence="8 9">JCM 12688</strain>
    </source>
</reference>
<evidence type="ECO:0000256" key="5">
    <source>
        <dbReference type="ARBA" id="ARBA00023136"/>
    </source>
</evidence>
<dbReference type="RefSeq" id="WP_163688477.1">
    <property type="nucleotide sequence ID" value="NZ_AP022608.1"/>
</dbReference>
<evidence type="ECO:0000256" key="6">
    <source>
        <dbReference type="SAM" id="Phobius"/>
    </source>
</evidence>
<feature type="transmembrane region" description="Helical" evidence="6">
    <location>
        <begin position="200"/>
        <end position="224"/>
    </location>
</feature>
<evidence type="ECO:0000259" key="7">
    <source>
        <dbReference type="Pfam" id="PF00482"/>
    </source>
</evidence>
<evidence type="ECO:0000313" key="8">
    <source>
        <dbReference type="EMBL" id="BBZ19520.1"/>
    </source>
</evidence>
<evidence type="ECO:0000313" key="9">
    <source>
        <dbReference type="Proteomes" id="UP000466187"/>
    </source>
</evidence>
<comment type="subcellular location">
    <subcellularLocation>
        <location evidence="1">Cell membrane</location>
        <topology evidence="1">Multi-pass membrane protein</topology>
    </subcellularLocation>
</comment>
<keyword evidence="3 6" id="KW-0812">Transmembrane</keyword>
<dbReference type="GO" id="GO:0005886">
    <property type="term" value="C:plasma membrane"/>
    <property type="evidence" value="ECO:0007669"/>
    <property type="project" value="UniProtKB-SubCell"/>
</dbReference>
<dbReference type="AlphaFoldDB" id="A0A7I7WR10"/>
<sequence length="264" mass="27214">MSGAALALALALLTAPGPAQHRLRSRVPAGSSSPRIAMWLLVPCGVALTLALGAVISTGAVVAAAIVGATVEMRRRSRRRRRTRDAEAAALRGALDVLVGELRVGAHPVTAFDVAADDTDGGVASALRTIAARARLGADVVAGMLSVARRSSLPAHWERLAVCWQLAQTHGLAIGTLMQTAQRDLVERQRFSSRVDAGMAGARTTATVLAGLPAVGIALGQLIGADPLGFLLAGGFGEWLLILGVLLACAGLLWCDRITCAVVK</sequence>
<dbReference type="PANTHER" id="PTHR35007:SF4">
    <property type="entry name" value="CONSERVED TRANSMEMBRANE PROTEIN-RELATED"/>
    <property type="match status" value="1"/>
</dbReference>
<keyword evidence="5 6" id="KW-0472">Membrane</keyword>
<dbReference type="Proteomes" id="UP000466187">
    <property type="component" value="Chromosome"/>
</dbReference>
<dbReference type="KEGG" id="mgad:MGAD_38550"/>